<proteinExistence type="predicted"/>
<name>A0A841HFI8_HALSI</name>
<dbReference type="Proteomes" id="UP000642919">
    <property type="component" value="Unassembled WGS sequence"/>
</dbReference>
<accession>A0A841HFI8</accession>
<dbReference type="EMBL" id="JACHGX010000027">
    <property type="protein sequence ID" value="MBB6091120.1"/>
    <property type="molecule type" value="Genomic_DNA"/>
</dbReference>
<organism evidence="1 2">
    <name type="scientific">Halobacterium salinarum</name>
    <name type="common">Halobacterium halobium</name>
    <dbReference type="NCBI Taxonomy" id="2242"/>
    <lineage>
        <taxon>Archaea</taxon>
        <taxon>Methanobacteriati</taxon>
        <taxon>Methanobacteriota</taxon>
        <taxon>Stenosarchaea group</taxon>
        <taxon>Halobacteria</taxon>
        <taxon>Halobacteriales</taxon>
        <taxon>Halobacteriaceae</taxon>
        <taxon>Halobacterium</taxon>
    </lineage>
</organism>
<gene>
    <name evidence="1" type="ORF">HNR49_002511</name>
</gene>
<evidence type="ECO:0000313" key="2">
    <source>
        <dbReference type="Proteomes" id="UP000642919"/>
    </source>
</evidence>
<evidence type="ECO:0000313" key="1">
    <source>
        <dbReference type="EMBL" id="MBB6091120.1"/>
    </source>
</evidence>
<dbReference type="RefSeq" id="WP_049892772.1">
    <property type="nucleotide sequence ID" value="NZ_CBCRUN010000011.1"/>
</dbReference>
<dbReference type="AlphaFoldDB" id="A0A841HFI8"/>
<reference evidence="1" key="1">
    <citation type="submission" date="2020-08" db="EMBL/GenBank/DDBJ databases">
        <title>Genomic Encyclopedia of Type Strains, Phase IV (KMG-IV): sequencing the most valuable type-strain genomes for metagenomic binning, comparative biology and taxonomic classification.</title>
        <authorList>
            <person name="Goeker M."/>
        </authorList>
    </citation>
    <scope>NUCLEOTIDE SEQUENCE</scope>
    <source>
        <strain evidence="1">DSM 669</strain>
    </source>
</reference>
<comment type="caution">
    <text evidence="1">The sequence shown here is derived from an EMBL/GenBank/DDBJ whole genome shotgun (WGS) entry which is preliminary data.</text>
</comment>
<protein>
    <submittedName>
        <fullName evidence="1">Uncharacterized protein</fullName>
    </submittedName>
</protein>
<sequence length="178" mass="19424">MTDTEGPDSTTIALPVVADASFHPWNDLIEEEVDLLALDDELIPKRRQDCLCIIDASYAPNVLIAPVLIGLETGYMAVHVVSITVRTKCLHQMITIRLGDLDPRLKSMVDSILTILVYFHANPSFCVKGSSQLFVGDSEHWCKFKAGAVPLSVGNCDADTAFAVEDAREPRIEIVGLG</sequence>
<dbReference type="GeneID" id="68695323"/>